<name>A0A8S9Y1I8_APOLU</name>
<feature type="non-terminal residue" evidence="1">
    <location>
        <position position="84"/>
    </location>
</feature>
<accession>A0A8S9Y1I8</accession>
<proteinExistence type="predicted"/>
<keyword evidence="2" id="KW-1185">Reference proteome</keyword>
<sequence>CHEWTAGTRARRDLLTQQLPNQPCYTRHPRLSCRSNSGKSCDSSSGLQTFSSRQFEVFQLRSALWLHAYTRSAQLSSRTLRKHK</sequence>
<protein>
    <submittedName>
        <fullName evidence="1">Uncharacterized protein</fullName>
    </submittedName>
</protein>
<reference evidence="1" key="1">
    <citation type="journal article" date="2021" name="Mol. Ecol. Resour.">
        <title>Apolygus lucorum genome provides insights into omnivorousness and mesophyll feeding.</title>
        <authorList>
            <person name="Liu Y."/>
            <person name="Liu H."/>
            <person name="Wang H."/>
            <person name="Huang T."/>
            <person name="Liu B."/>
            <person name="Yang B."/>
            <person name="Yin L."/>
            <person name="Li B."/>
            <person name="Zhang Y."/>
            <person name="Zhang S."/>
            <person name="Jiang F."/>
            <person name="Zhang X."/>
            <person name="Ren Y."/>
            <person name="Wang B."/>
            <person name="Wang S."/>
            <person name="Lu Y."/>
            <person name="Wu K."/>
            <person name="Fan W."/>
            <person name="Wang G."/>
        </authorList>
    </citation>
    <scope>NUCLEOTIDE SEQUENCE</scope>
    <source>
        <strain evidence="1">12Hb</strain>
    </source>
</reference>
<gene>
    <name evidence="1" type="ORF">GE061_011457</name>
</gene>
<organism evidence="1 2">
    <name type="scientific">Apolygus lucorum</name>
    <name type="common">Small green plant bug</name>
    <name type="synonym">Lygocoris lucorum</name>
    <dbReference type="NCBI Taxonomy" id="248454"/>
    <lineage>
        <taxon>Eukaryota</taxon>
        <taxon>Metazoa</taxon>
        <taxon>Ecdysozoa</taxon>
        <taxon>Arthropoda</taxon>
        <taxon>Hexapoda</taxon>
        <taxon>Insecta</taxon>
        <taxon>Pterygota</taxon>
        <taxon>Neoptera</taxon>
        <taxon>Paraneoptera</taxon>
        <taxon>Hemiptera</taxon>
        <taxon>Heteroptera</taxon>
        <taxon>Panheteroptera</taxon>
        <taxon>Cimicomorpha</taxon>
        <taxon>Miridae</taxon>
        <taxon>Mirini</taxon>
        <taxon>Apolygus</taxon>
    </lineage>
</organism>
<dbReference type="EMBL" id="WIXP02000003">
    <property type="protein sequence ID" value="KAF6213735.1"/>
    <property type="molecule type" value="Genomic_DNA"/>
</dbReference>
<evidence type="ECO:0000313" key="1">
    <source>
        <dbReference type="EMBL" id="KAF6213735.1"/>
    </source>
</evidence>
<dbReference type="AlphaFoldDB" id="A0A8S9Y1I8"/>
<comment type="caution">
    <text evidence="1">The sequence shown here is derived from an EMBL/GenBank/DDBJ whole genome shotgun (WGS) entry which is preliminary data.</text>
</comment>
<evidence type="ECO:0000313" key="2">
    <source>
        <dbReference type="Proteomes" id="UP000466442"/>
    </source>
</evidence>
<dbReference type="Proteomes" id="UP000466442">
    <property type="component" value="Unassembled WGS sequence"/>
</dbReference>